<evidence type="ECO:0000256" key="2">
    <source>
        <dbReference type="SAM" id="MobiDB-lite"/>
    </source>
</evidence>
<protein>
    <submittedName>
        <fullName evidence="3">Uncharacterized protein</fullName>
    </submittedName>
</protein>
<keyword evidence="1" id="KW-0175">Coiled coil</keyword>
<feature type="compositionally biased region" description="Low complexity" evidence="2">
    <location>
        <begin position="365"/>
        <end position="387"/>
    </location>
</feature>
<feature type="compositionally biased region" description="Low complexity" evidence="2">
    <location>
        <begin position="749"/>
        <end position="767"/>
    </location>
</feature>
<dbReference type="AlphaFoldDB" id="A0AAN6JPP1"/>
<feature type="region of interest" description="Disordered" evidence="2">
    <location>
        <begin position="720"/>
        <end position="792"/>
    </location>
</feature>
<feature type="region of interest" description="Disordered" evidence="2">
    <location>
        <begin position="1"/>
        <end position="39"/>
    </location>
</feature>
<proteinExistence type="predicted"/>
<feature type="compositionally biased region" description="Gly residues" evidence="2">
    <location>
        <begin position="337"/>
        <end position="349"/>
    </location>
</feature>
<feature type="compositionally biased region" description="Low complexity" evidence="2">
    <location>
        <begin position="1"/>
        <end position="13"/>
    </location>
</feature>
<feature type="compositionally biased region" description="Low complexity" evidence="2">
    <location>
        <begin position="322"/>
        <end position="336"/>
    </location>
</feature>
<feature type="compositionally biased region" description="Low complexity" evidence="2">
    <location>
        <begin position="238"/>
        <end position="268"/>
    </location>
</feature>
<feature type="region of interest" description="Disordered" evidence="2">
    <location>
        <begin position="82"/>
        <end position="153"/>
    </location>
</feature>
<accession>A0AAN6JPP1</accession>
<name>A0AAN6JPP1_9BASI</name>
<feature type="compositionally biased region" description="Polar residues" evidence="2">
    <location>
        <begin position="628"/>
        <end position="642"/>
    </location>
</feature>
<feature type="coiled-coil region" evidence="1">
    <location>
        <begin position="541"/>
        <end position="575"/>
    </location>
</feature>
<organism evidence="3 4">
    <name type="scientific">Tilletia horrida</name>
    <dbReference type="NCBI Taxonomy" id="155126"/>
    <lineage>
        <taxon>Eukaryota</taxon>
        <taxon>Fungi</taxon>
        <taxon>Dikarya</taxon>
        <taxon>Basidiomycota</taxon>
        <taxon>Ustilaginomycotina</taxon>
        <taxon>Exobasidiomycetes</taxon>
        <taxon>Tilletiales</taxon>
        <taxon>Tilletiaceae</taxon>
        <taxon>Tilletia</taxon>
    </lineage>
</organism>
<feature type="compositionally biased region" description="Low complexity" evidence="2">
    <location>
        <begin position="30"/>
        <end position="39"/>
    </location>
</feature>
<feature type="compositionally biased region" description="Low complexity" evidence="2">
    <location>
        <begin position="301"/>
        <end position="315"/>
    </location>
</feature>
<dbReference type="Proteomes" id="UP001176521">
    <property type="component" value="Unassembled WGS sequence"/>
</dbReference>
<evidence type="ECO:0000256" key="1">
    <source>
        <dbReference type="SAM" id="Coils"/>
    </source>
</evidence>
<feature type="compositionally biased region" description="Polar residues" evidence="2">
    <location>
        <begin position="513"/>
        <end position="523"/>
    </location>
</feature>
<sequence length="792" mass="78915">MVASATVTTAAAAGDDPQTPKPATTPDFGLSPLPSDLDSLSAQQVRSLIDDRDALIQRLHSQLEDLKSAHSDLLQRSAAWKDELETSKAEVAATSSTSRPSSASSTTSPPAAAAAAAPAAAANIAESPSSSSSSTNEAALRDEVTQLRSANSALEDQVRDLRIRAEESRRAIMRLQNEHSETRAKAKAENRRSMAVSSAASTWNSATLAAMADGDEARELRKSKRASLAFGPNAAGLRTSYASTTATNTSSHRRTASGSSTGTNSAAAGGAGGGMPGVNIDAGSGAESESEADTTSTPALPGSSPNPSSSSYSNGVTRGPTRMSGGLRGLRLSGMFSGSGAGAGAGGTSAIGLTAPGSLDEDAAARSASRRASFNSSAASSSQPARSPISDVGPSYESALSDHGGDAPGSATGLNRNRFSYSGARPSVPNRQSSSSSILSSGTAFDDNLGLPGTAGGSNGSTRPFSVSPSPSLHSKVGSPILEENDGSRPSEVEDETIEANESPRSRFATLTGLRTSNTNTNGGASGRPPLAPALTSMAAQAELQAEVDRLKRELAKAKNAYEEAEEARVASEECLRALKDFIAKHDDEEEEVGTGADAQEGGGESGAAPALPAKDRAGAGAAAGIKSPSTPKNTSTLTAGQTAALKGLKLPPLPSSTETDDDEERTPGPNSIGGGGGGKTPVAPSPAAAAAGAGAASSLWTSSNWSARFSNFPQLIRMSTGASGTSTTSASSAAGAGAGAAGTERDLPLSPAARLSSPPLALARAAAGGGGEGEGAPAAERAGSLSAVTSP</sequence>
<dbReference type="EMBL" id="JAPDMQ010000008">
    <property type="protein sequence ID" value="KAK0540733.1"/>
    <property type="molecule type" value="Genomic_DNA"/>
</dbReference>
<feature type="compositionally biased region" description="Polar residues" evidence="2">
    <location>
        <begin position="460"/>
        <end position="473"/>
    </location>
</feature>
<feature type="compositionally biased region" description="Low complexity" evidence="2">
    <location>
        <begin position="686"/>
        <end position="697"/>
    </location>
</feature>
<feature type="compositionally biased region" description="Polar residues" evidence="2">
    <location>
        <begin position="195"/>
        <end position="207"/>
    </location>
</feature>
<feature type="region of interest" description="Disordered" evidence="2">
    <location>
        <begin position="174"/>
        <end position="532"/>
    </location>
</feature>
<feature type="compositionally biased region" description="Low complexity" evidence="2">
    <location>
        <begin position="92"/>
        <end position="138"/>
    </location>
</feature>
<keyword evidence="4" id="KW-1185">Reference proteome</keyword>
<feature type="region of interest" description="Disordered" evidence="2">
    <location>
        <begin position="583"/>
        <end position="697"/>
    </location>
</feature>
<reference evidence="3" key="1">
    <citation type="journal article" date="2023" name="PhytoFront">
        <title>Draft Genome Resources of Seven Strains of Tilletia horrida, Causal Agent of Kernel Smut of Rice.</title>
        <authorList>
            <person name="Khanal S."/>
            <person name="Antony Babu S."/>
            <person name="Zhou X.G."/>
        </authorList>
    </citation>
    <scope>NUCLEOTIDE SEQUENCE</scope>
    <source>
        <strain evidence="3">TX3</strain>
    </source>
</reference>
<evidence type="ECO:0000313" key="4">
    <source>
        <dbReference type="Proteomes" id="UP001176521"/>
    </source>
</evidence>
<evidence type="ECO:0000313" key="3">
    <source>
        <dbReference type="EMBL" id="KAK0540733.1"/>
    </source>
</evidence>
<comment type="caution">
    <text evidence="3">The sequence shown here is derived from an EMBL/GenBank/DDBJ whole genome shotgun (WGS) entry which is preliminary data.</text>
</comment>
<feature type="compositionally biased region" description="Basic and acidic residues" evidence="2">
    <location>
        <begin position="174"/>
        <end position="192"/>
    </location>
</feature>
<gene>
    <name evidence="3" type="ORF">OC842_000301</name>
</gene>
<feature type="compositionally biased region" description="Low complexity" evidence="2">
    <location>
        <begin position="720"/>
        <end position="736"/>
    </location>
</feature>